<dbReference type="PANTHER" id="PTHR30244:SF36">
    <property type="entry name" value="3-OXO-GLUCOSE-6-PHOSPHATE:GLUTAMATE AMINOTRANSFERASE"/>
    <property type="match status" value="1"/>
</dbReference>
<dbReference type="PANTHER" id="PTHR30244">
    <property type="entry name" value="TRANSAMINASE"/>
    <property type="match status" value="1"/>
</dbReference>
<dbReference type="Gene3D" id="3.40.640.10">
    <property type="entry name" value="Type I PLP-dependent aspartate aminotransferase-like (Major domain)"/>
    <property type="match status" value="1"/>
</dbReference>
<evidence type="ECO:0000256" key="2">
    <source>
        <dbReference type="ARBA" id="ARBA00037999"/>
    </source>
</evidence>
<dbReference type="OrthoDB" id="5298601at2"/>
<comment type="similarity">
    <text evidence="2 5">Belongs to the DegT/DnrJ/EryC1 family.</text>
</comment>
<reference evidence="6 7" key="1">
    <citation type="submission" date="2016-12" db="EMBL/GenBank/DDBJ databases">
        <title>Isolation and genomic insights into novel planktonic Zetaproteobacteria from stratified waters of the Chesapeake Bay.</title>
        <authorList>
            <person name="McAllister S.M."/>
            <person name="Kato S."/>
            <person name="Chan C.S."/>
            <person name="Chiu B.K."/>
            <person name="Field E.K."/>
        </authorList>
    </citation>
    <scope>NUCLEOTIDE SEQUENCE [LARGE SCALE GENOMIC DNA]</scope>
    <source>
        <strain evidence="6 7">CP-5</strain>
    </source>
</reference>
<dbReference type="AlphaFoldDB" id="A0A2K8L246"/>
<dbReference type="KEGG" id="maes:Ga0123461_1887"/>
<dbReference type="InterPro" id="IPR000653">
    <property type="entry name" value="DegT/StrS_aminotransferase"/>
</dbReference>
<dbReference type="FunFam" id="3.40.640.10:FF:000089">
    <property type="entry name" value="Aminotransferase, DegT/DnrJ/EryC1/StrS family"/>
    <property type="match status" value="1"/>
</dbReference>
<feature type="modified residue" description="N6-(pyridoxal phosphate)lysine" evidence="4">
    <location>
        <position position="187"/>
    </location>
</feature>
<protein>
    <submittedName>
        <fullName evidence="6">dTDP-4-amino-4,6-dideoxygalactose transaminase</fullName>
    </submittedName>
</protein>
<gene>
    <name evidence="6" type="ORF">Ga0123461_1887</name>
</gene>
<dbReference type="PIRSF" id="PIRSF000390">
    <property type="entry name" value="PLP_StrS"/>
    <property type="match status" value="1"/>
</dbReference>
<dbReference type="Pfam" id="PF01041">
    <property type="entry name" value="DegT_DnrJ_EryC1"/>
    <property type="match status" value="1"/>
</dbReference>
<name>A0A2K8L246_MARES</name>
<evidence type="ECO:0000313" key="7">
    <source>
        <dbReference type="Proteomes" id="UP000231701"/>
    </source>
</evidence>
<organism evidence="6 7">
    <name type="scientific">Mariprofundus aestuarium</name>
    <dbReference type="NCBI Taxonomy" id="1921086"/>
    <lineage>
        <taxon>Bacteria</taxon>
        <taxon>Pseudomonadati</taxon>
        <taxon>Pseudomonadota</taxon>
        <taxon>Candidatius Mariprofundia</taxon>
        <taxon>Mariprofundales</taxon>
        <taxon>Mariprofundaceae</taxon>
        <taxon>Mariprofundus</taxon>
    </lineage>
</organism>
<dbReference type="EMBL" id="CP018799">
    <property type="protein sequence ID" value="ATX80299.1"/>
    <property type="molecule type" value="Genomic_DNA"/>
</dbReference>
<dbReference type="InterPro" id="IPR015424">
    <property type="entry name" value="PyrdxlP-dep_Trfase"/>
</dbReference>
<dbReference type="Proteomes" id="UP000231701">
    <property type="component" value="Chromosome"/>
</dbReference>
<evidence type="ECO:0000256" key="4">
    <source>
        <dbReference type="PIRSR" id="PIRSR000390-2"/>
    </source>
</evidence>
<dbReference type="SUPFAM" id="SSF53383">
    <property type="entry name" value="PLP-dependent transferases"/>
    <property type="match status" value="1"/>
</dbReference>
<evidence type="ECO:0000313" key="6">
    <source>
        <dbReference type="EMBL" id="ATX80299.1"/>
    </source>
</evidence>
<dbReference type="GO" id="GO:0000271">
    <property type="term" value="P:polysaccharide biosynthetic process"/>
    <property type="evidence" value="ECO:0007669"/>
    <property type="project" value="TreeGrafter"/>
</dbReference>
<accession>A0A2K8L246</accession>
<evidence type="ECO:0000256" key="3">
    <source>
        <dbReference type="PIRSR" id="PIRSR000390-1"/>
    </source>
</evidence>
<keyword evidence="7" id="KW-1185">Reference proteome</keyword>
<evidence type="ECO:0000256" key="5">
    <source>
        <dbReference type="RuleBase" id="RU004508"/>
    </source>
</evidence>
<proteinExistence type="inferred from homology"/>
<keyword evidence="1 4" id="KW-0663">Pyridoxal phosphate</keyword>
<dbReference type="InterPro" id="IPR015421">
    <property type="entry name" value="PyrdxlP-dep_Trfase_major"/>
</dbReference>
<dbReference type="CDD" id="cd00616">
    <property type="entry name" value="AHBA_syn"/>
    <property type="match status" value="1"/>
</dbReference>
<feature type="active site" description="Proton acceptor" evidence="3">
    <location>
        <position position="187"/>
    </location>
</feature>
<dbReference type="GO" id="GO:0030170">
    <property type="term" value="F:pyridoxal phosphate binding"/>
    <property type="evidence" value="ECO:0007669"/>
    <property type="project" value="UniProtKB-ARBA"/>
</dbReference>
<dbReference type="InterPro" id="IPR015422">
    <property type="entry name" value="PyrdxlP-dep_Trfase_small"/>
</dbReference>
<sequence length="363" mass="40010">MTHVPFLDLKSAYLELKEEVDGACLRVLDSGWYIHGQELSAFETEFADYCSVCSCVGVGNGLDALTLILRAWNIGSGDEVIVPAHTFIATWLAVSETGATPVPVDVEYESFNIDPSLIEAKITDKTKAIIPVHLYGRPSDMDAINAVAKKYGIKVIEDAAQAHGALYKGRKAGSLGDAAAFSFYPGKNLGAMGDGGAVVSNDEDLIERVRMLSNYGSREKYKHELKGVNSRLDEMQAAILRVKLARLDEWNGRRLKIASEYQARLAQADIINPQMDEALVSSWHLYVVRVKDREGVMERCQDNGVQTLIHYPQLPSIMGAYATEFTNESFKVAERISEQIISIPIGPHMTPNQVNKVCQVLCL</sequence>
<dbReference type="RefSeq" id="WP_100278086.1">
    <property type="nucleotide sequence ID" value="NZ_CP018799.1"/>
</dbReference>
<dbReference type="GO" id="GO:0008483">
    <property type="term" value="F:transaminase activity"/>
    <property type="evidence" value="ECO:0007669"/>
    <property type="project" value="TreeGrafter"/>
</dbReference>
<evidence type="ECO:0000256" key="1">
    <source>
        <dbReference type="ARBA" id="ARBA00022898"/>
    </source>
</evidence>
<dbReference type="Gene3D" id="3.90.1150.10">
    <property type="entry name" value="Aspartate Aminotransferase, domain 1"/>
    <property type="match status" value="1"/>
</dbReference>